<dbReference type="Pfam" id="PF25876">
    <property type="entry name" value="HH_MFP_RND"/>
    <property type="match status" value="1"/>
</dbReference>
<dbReference type="InterPro" id="IPR058627">
    <property type="entry name" value="MdtA-like_C"/>
</dbReference>
<feature type="domain" description="Multidrug resistance protein MdtA-like C-terminal permuted SH3" evidence="11">
    <location>
        <begin position="337"/>
        <end position="396"/>
    </location>
</feature>
<comment type="caution">
    <text evidence="12">The sequence shown here is derived from an EMBL/GenBank/DDBJ whole genome shotgun (WGS) entry which is preliminary data.</text>
</comment>
<keyword evidence="5" id="KW-0997">Cell inner membrane</keyword>
<name>A0A8J4HBP8_9PROT</name>
<evidence type="ECO:0000256" key="4">
    <source>
        <dbReference type="ARBA" id="ARBA00022475"/>
    </source>
</evidence>
<dbReference type="AlphaFoldDB" id="A0A8J4HBP8"/>
<keyword evidence="4" id="KW-1003">Cell membrane</keyword>
<dbReference type="NCBIfam" id="TIGR01730">
    <property type="entry name" value="RND_mfp"/>
    <property type="match status" value="1"/>
</dbReference>
<dbReference type="Gene3D" id="2.40.420.20">
    <property type="match status" value="1"/>
</dbReference>
<evidence type="ECO:0000259" key="8">
    <source>
        <dbReference type="Pfam" id="PF25876"/>
    </source>
</evidence>
<evidence type="ECO:0000313" key="12">
    <source>
        <dbReference type="EMBL" id="HGC43911.1"/>
    </source>
</evidence>
<protein>
    <submittedName>
        <fullName evidence="12">Efflux RND transporter periplasmic adaptor subunit</fullName>
    </submittedName>
</protein>
<dbReference type="Pfam" id="PF25917">
    <property type="entry name" value="BSH_RND"/>
    <property type="match status" value="1"/>
</dbReference>
<evidence type="ECO:0000256" key="1">
    <source>
        <dbReference type="ARBA" id="ARBA00004236"/>
    </source>
</evidence>
<organism evidence="12">
    <name type="scientific">Acidicaldus sp</name>
    <dbReference type="NCBI Taxonomy" id="1872105"/>
    <lineage>
        <taxon>Bacteria</taxon>
        <taxon>Pseudomonadati</taxon>
        <taxon>Pseudomonadota</taxon>
        <taxon>Alphaproteobacteria</taxon>
        <taxon>Acetobacterales</taxon>
        <taxon>Acetobacteraceae</taxon>
        <taxon>Acidicaldus</taxon>
    </lineage>
</organism>
<evidence type="ECO:0000259" key="10">
    <source>
        <dbReference type="Pfam" id="PF25944"/>
    </source>
</evidence>
<comment type="subcellular location">
    <subcellularLocation>
        <location evidence="1">Cell membrane</location>
    </subcellularLocation>
</comment>
<dbReference type="InterPro" id="IPR058626">
    <property type="entry name" value="MdtA-like_b-barrel"/>
</dbReference>
<evidence type="ECO:0000256" key="5">
    <source>
        <dbReference type="ARBA" id="ARBA00022519"/>
    </source>
</evidence>
<accession>A0A8J4HBP8</accession>
<keyword evidence="7" id="KW-1133">Transmembrane helix</keyword>
<dbReference type="InterPro" id="IPR058624">
    <property type="entry name" value="MdtA-like_HH"/>
</dbReference>
<dbReference type="Gene3D" id="2.40.50.100">
    <property type="match status" value="1"/>
</dbReference>
<feature type="domain" description="Multidrug resistance protein MdtA-like barrel-sandwich hybrid" evidence="9">
    <location>
        <begin position="106"/>
        <end position="246"/>
    </location>
</feature>
<evidence type="ECO:0000259" key="11">
    <source>
        <dbReference type="Pfam" id="PF25967"/>
    </source>
</evidence>
<proteinExistence type="inferred from homology"/>
<sequence>MTKGASGPIWINAPEAFGCGKLTSRMMRMALSPRKILRLAVLGASLLGGVGLATLGVLLLLRDTPAGAAPAPEAPPAVPVNVATVETRDMPVELVGIGNVQALYAVLVRAQVTGYLQSVNVAEGQMVKKGDLIAVIDPRPFQAALDQARAQKARDEANLVAAERDFERYKVLAKHEFQSWQNVDDQQGTVGALRASIQADDAAIETAALNLSFAHITSPVDGRVGLRMIDPGNLITANQSGGLISVTQIQPITAVFTLPEDNLPRVMDALARGPVKVRAYTSDNRTLLSEGTLLTPDNQIDTTTGTIKLKALFANANNHLWPGQYIEARVEVSRIGDAITVPEVAVERGADGLFAFVVKPDQTVAMRRVAETLERDGIAVISKGLASGEVVVVNGQSRLAEGMKVAVHSAAADGARRDGG</sequence>
<dbReference type="InterPro" id="IPR006143">
    <property type="entry name" value="RND_pump_MFP"/>
</dbReference>
<keyword evidence="3" id="KW-0813">Transport</keyword>
<comment type="similarity">
    <text evidence="2">Belongs to the membrane fusion protein (MFP) (TC 8.A.1) family.</text>
</comment>
<reference evidence="12" key="1">
    <citation type="journal article" date="2020" name="mSystems">
        <title>Genome- and Community-Level Interaction Insights into Carbon Utilization and Element Cycling Functions of Hydrothermarchaeota in Hydrothermal Sediment.</title>
        <authorList>
            <person name="Zhou Z."/>
            <person name="Liu Y."/>
            <person name="Xu W."/>
            <person name="Pan J."/>
            <person name="Luo Z.H."/>
            <person name="Li M."/>
        </authorList>
    </citation>
    <scope>NUCLEOTIDE SEQUENCE</scope>
    <source>
        <strain evidence="12">SpSt-997</strain>
    </source>
</reference>
<feature type="domain" description="Multidrug resistance protein MdtA-like alpha-helical hairpin" evidence="8">
    <location>
        <begin position="145"/>
        <end position="213"/>
    </location>
</feature>
<dbReference type="GO" id="GO:1990281">
    <property type="term" value="C:efflux pump complex"/>
    <property type="evidence" value="ECO:0007669"/>
    <property type="project" value="TreeGrafter"/>
</dbReference>
<evidence type="ECO:0000256" key="6">
    <source>
        <dbReference type="ARBA" id="ARBA00023136"/>
    </source>
</evidence>
<dbReference type="PANTHER" id="PTHR30469:SF12">
    <property type="entry name" value="MULTIDRUG RESISTANCE PROTEIN MDTA"/>
    <property type="match status" value="1"/>
</dbReference>
<evidence type="ECO:0000256" key="3">
    <source>
        <dbReference type="ARBA" id="ARBA00022448"/>
    </source>
</evidence>
<dbReference type="Gene3D" id="2.40.30.170">
    <property type="match status" value="1"/>
</dbReference>
<evidence type="ECO:0000256" key="2">
    <source>
        <dbReference type="ARBA" id="ARBA00009477"/>
    </source>
</evidence>
<evidence type="ECO:0000259" key="9">
    <source>
        <dbReference type="Pfam" id="PF25917"/>
    </source>
</evidence>
<dbReference type="Pfam" id="PF25944">
    <property type="entry name" value="Beta-barrel_RND"/>
    <property type="match status" value="1"/>
</dbReference>
<dbReference type="GO" id="GO:0015562">
    <property type="term" value="F:efflux transmembrane transporter activity"/>
    <property type="evidence" value="ECO:0007669"/>
    <property type="project" value="TreeGrafter"/>
</dbReference>
<dbReference type="PANTHER" id="PTHR30469">
    <property type="entry name" value="MULTIDRUG RESISTANCE PROTEIN MDTA"/>
    <property type="match status" value="1"/>
</dbReference>
<keyword evidence="6 7" id="KW-0472">Membrane</keyword>
<feature type="transmembrane region" description="Helical" evidence="7">
    <location>
        <begin position="36"/>
        <end position="61"/>
    </location>
</feature>
<dbReference type="Gene3D" id="1.10.287.470">
    <property type="entry name" value="Helix hairpin bin"/>
    <property type="match status" value="1"/>
</dbReference>
<evidence type="ECO:0000256" key="7">
    <source>
        <dbReference type="SAM" id="Phobius"/>
    </source>
</evidence>
<gene>
    <name evidence="12" type="ORF">ENY07_11935</name>
</gene>
<dbReference type="Pfam" id="PF25967">
    <property type="entry name" value="RND-MFP_C"/>
    <property type="match status" value="1"/>
</dbReference>
<dbReference type="InterPro" id="IPR058625">
    <property type="entry name" value="MdtA-like_BSH"/>
</dbReference>
<dbReference type="EMBL" id="DTQM01000229">
    <property type="protein sequence ID" value="HGC43911.1"/>
    <property type="molecule type" value="Genomic_DNA"/>
</dbReference>
<dbReference type="SUPFAM" id="SSF111369">
    <property type="entry name" value="HlyD-like secretion proteins"/>
    <property type="match status" value="1"/>
</dbReference>
<feature type="domain" description="Multidrug resistance protein MdtA-like beta-barrel" evidence="10">
    <location>
        <begin position="251"/>
        <end position="332"/>
    </location>
</feature>
<keyword evidence="7" id="KW-0812">Transmembrane</keyword>